<evidence type="ECO:0000313" key="9">
    <source>
        <dbReference type="EMBL" id="MBC5650132.1"/>
    </source>
</evidence>
<feature type="domain" description="DUF4982" evidence="6">
    <location>
        <begin position="642"/>
        <end position="699"/>
    </location>
</feature>
<name>A0A8I0ADJ2_9FIRM</name>
<sequence>MKQNFNNNWLCYKTGDREHAFAVTLPHDAMQLDERSETSAGGVNTGWYEAQDYTYEKTFTLPEEAKEEKVILEFEGVYRKATVYLNGEKVAYHSYGYIGFYVDATKHVKFGEENVIRVEVINHDQPNSRWYSGTGIYRPVWLYTVPKKHLRFDSVKITTLDYKEPKIRVEAWPNTAGEVKVEILEKSGNREVSSVGNFAQGEGENQSAGNTGENIAAMEILQADGKFSCEIALPEAKLWSPEEPNLYVCRVTFGEDVQEETFGIRMVSCTPENGFQINGKRVLLKGGCIHHDNGLLGACAYEFAEHRKVRLLLDAGYNAIRSAHNPCSKALLRACDEMGMLVMDEYIDGWYIHKTKYDYADEIMDNYRKDLKDMVDKDYNHPSVIMYSTGNEVSETAQKKGIALTKTFTDRLHELDSTRPVSCGINIFFNFLSSMGFGVYSDKKADEAAENAKKKKAVGSEFYNTVAGIFGAGFMKTGATLYPCDVKTRDAYANMDVAGYNYGIKRYRHDLKKYPKRMILGSETFCADAYQFMQEAKRDKRIIGDFVWAAQDYLGEVGIGAWEYKDYAPRFDGGCGWVSAGSGRIDLTGKPLGEMTYTRVAFELEDLAIAVVPVDHTKDAHSPSAWKMTNAMESWSWDGCEGKAAKVEVYTRADHVKLYINGECVGTKKPKNDCKVFFDTTYHNGEIKAVAFDANDNVIAEKTLATAGKETVLRAEPELTRVNADTDLCYVRMRYTDENGETKPLTRGRIKLEVEGGDLLAFGSACPYYPESYQSAETDTYYGEALAIIRPQSGAGKVVVKAQSDLGEAVAEVEILG</sequence>
<dbReference type="InterPro" id="IPR008979">
    <property type="entry name" value="Galactose-bd-like_sf"/>
</dbReference>
<dbReference type="PANTHER" id="PTHR42732">
    <property type="entry name" value="BETA-GALACTOSIDASE"/>
    <property type="match status" value="1"/>
</dbReference>
<evidence type="ECO:0000259" key="7">
    <source>
        <dbReference type="Pfam" id="PF18565"/>
    </source>
</evidence>
<dbReference type="SUPFAM" id="SSF51445">
    <property type="entry name" value="(Trans)glycosidases"/>
    <property type="match status" value="1"/>
</dbReference>
<dbReference type="GO" id="GO:0005975">
    <property type="term" value="P:carbohydrate metabolic process"/>
    <property type="evidence" value="ECO:0007669"/>
    <property type="project" value="InterPro"/>
</dbReference>
<dbReference type="EMBL" id="JACOOT010000008">
    <property type="protein sequence ID" value="MBC5650132.1"/>
    <property type="molecule type" value="Genomic_DNA"/>
</dbReference>
<dbReference type="SUPFAM" id="SSF49785">
    <property type="entry name" value="Galactose-binding domain-like"/>
    <property type="match status" value="1"/>
</dbReference>
<dbReference type="AlphaFoldDB" id="A0A8I0ADJ2"/>
<dbReference type="InterPro" id="IPR040605">
    <property type="entry name" value="Glyco_hydro2_dom5"/>
</dbReference>
<evidence type="ECO:0000313" key="10">
    <source>
        <dbReference type="Proteomes" id="UP000652847"/>
    </source>
</evidence>
<dbReference type="SUPFAM" id="SSF49303">
    <property type="entry name" value="beta-Galactosidase/glucuronidase domain"/>
    <property type="match status" value="1"/>
</dbReference>
<accession>A0A8I0ADJ2</accession>
<dbReference type="InterPro" id="IPR006101">
    <property type="entry name" value="Glyco_hydro_2"/>
</dbReference>
<dbReference type="InterPro" id="IPR036156">
    <property type="entry name" value="Beta-gal/glucu_dom_sf"/>
</dbReference>
<dbReference type="InterPro" id="IPR051913">
    <property type="entry name" value="GH2_Domain-Containing"/>
</dbReference>
<gene>
    <name evidence="9" type="ORF">H8S54_03075</name>
</gene>
<dbReference type="InterPro" id="IPR017853">
    <property type="entry name" value="GH"/>
</dbReference>
<evidence type="ECO:0000256" key="1">
    <source>
        <dbReference type="ARBA" id="ARBA00007401"/>
    </source>
</evidence>
<dbReference type="Pfam" id="PF16355">
    <property type="entry name" value="DUF4982"/>
    <property type="match status" value="1"/>
</dbReference>
<evidence type="ECO:0000259" key="6">
    <source>
        <dbReference type="Pfam" id="PF16355"/>
    </source>
</evidence>
<dbReference type="InterPro" id="IPR054593">
    <property type="entry name" value="Beta-mannosidase-like_N2"/>
</dbReference>
<dbReference type="Pfam" id="PF00703">
    <property type="entry name" value="Glyco_hydro_2"/>
    <property type="match status" value="1"/>
</dbReference>
<dbReference type="InterPro" id="IPR006102">
    <property type="entry name" value="Ig-like_GH2"/>
</dbReference>
<evidence type="ECO:0000259" key="4">
    <source>
        <dbReference type="Pfam" id="PF00703"/>
    </source>
</evidence>
<comment type="caution">
    <text evidence="9">The sequence shown here is derived from an EMBL/GenBank/DDBJ whole genome shotgun (WGS) entry which is preliminary data.</text>
</comment>
<feature type="domain" description="Beta-mannosidase-like galactose-binding" evidence="8">
    <location>
        <begin position="45"/>
        <end position="121"/>
    </location>
</feature>
<keyword evidence="2 9" id="KW-0378">Hydrolase</keyword>
<feature type="domain" description="Glycoside hydrolase family 2 catalytic" evidence="5">
    <location>
        <begin position="274"/>
        <end position="442"/>
    </location>
</feature>
<keyword evidence="10" id="KW-1185">Reference proteome</keyword>
<feature type="domain" description="Glycoside hydrolase family 2 immunoglobulin-like beta-sandwich" evidence="4">
    <location>
        <begin position="164"/>
        <end position="265"/>
    </location>
</feature>
<dbReference type="InterPro" id="IPR013783">
    <property type="entry name" value="Ig-like_fold"/>
</dbReference>
<dbReference type="Pfam" id="PF18565">
    <property type="entry name" value="Glyco_hydro2_C5"/>
    <property type="match status" value="1"/>
</dbReference>
<dbReference type="PANTHER" id="PTHR42732:SF1">
    <property type="entry name" value="BETA-MANNOSIDASE"/>
    <property type="match status" value="1"/>
</dbReference>
<evidence type="ECO:0000259" key="5">
    <source>
        <dbReference type="Pfam" id="PF02836"/>
    </source>
</evidence>
<dbReference type="PRINTS" id="PR00132">
    <property type="entry name" value="GLHYDRLASE2"/>
</dbReference>
<proteinExistence type="inferred from homology"/>
<reference evidence="9 10" key="1">
    <citation type="submission" date="2020-08" db="EMBL/GenBank/DDBJ databases">
        <title>Genome public.</title>
        <authorList>
            <person name="Liu C."/>
            <person name="Sun Q."/>
        </authorList>
    </citation>
    <scope>NUCLEOTIDE SEQUENCE [LARGE SCALE GENOMIC DNA]</scope>
    <source>
        <strain evidence="9 10">BX17</strain>
    </source>
</reference>
<evidence type="ECO:0000256" key="3">
    <source>
        <dbReference type="ARBA" id="ARBA00023295"/>
    </source>
</evidence>
<evidence type="ECO:0000256" key="2">
    <source>
        <dbReference type="ARBA" id="ARBA00022801"/>
    </source>
</evidence>
<dbReference type="RefSeq" id="WP_186900882.1">
    <property type="nucleotide sequence ID" value="NZ_JACOOT010000008.1"/>
</dbReference>
<dbReference type="Pfam" id="PF22666">
    <property type="entry name" value="Glyco_hydro_2_N2"/>
    <property type="match status" value="1"/>
</dbReference>
<dbReference type="GO" id="GO:0004553">
    <property type="term" value="F:hydrolase activity, hydrolyzing O-glycosyl compounds"/>
    <property type="evidence" value="ECO:0007669"/>
    <property type="project" value="InterPro"/>
</dbReference>
<keyword evidence="3" id="KW-0326">Glycosidase</keyword>
<comment type="similarity">
    <text evidence="1">Belongs to the glycosyl hydrolase 2 family.</text>
</comment>
<organism evidence="9 10">
    <name type="scientific">Blautia segnis</name>
    <dbReference type="NCBI Taxonomy" id="2763030"/>
    <lineage>
        <taxon>Bacteria</taxon>
        <taxon>Bacillati</taxon>
        <taxon>Bacillota</taxon>
        <taxon>Clostridia</taxon>
        <taxon>Lachnospirales</taxon>
        <taxon>Lachnospiraceae</taxon>
        <taxon>Blautia</taxon>
    </lineage>
</organism>
<evidence type="ECO:0000259" key="8">
    <source>
        <dbReference type="Pfam" id="PF22666"/>
    </source>
</evidence>
<feature type="domain" description="Glycoside hydrolase family 2" evidence="7">
    <location>
        <begin position="713"/>
        <end position="805"/>
    </location>
</feature>
<dbReference type="Gene3D" id="3.20.20.80">
    <property type="entry name" value="Glycosidases"/>
    <property type="match status" value="1"/>
</dbReference>
<dbReference type="Proteomes" id="UP000652847">
    <property type="component" value="Unassembled WGS sequence"/>
</dbReference>
<dbReference type="InterPro" id="IPR006103">
    <property type="entry name" value="Glyco_hydro_2_cat"/>
</dbReference>
<dbReference type="InterPro" id="IPR032311">
    <property type="entry name" value="DUF4982"/>
</dbReference>
<dbReference type="Pfam" id="PF02836">
    <property type="entry name" value="Glyco_hydro_2_C"/>
    <property type="match status" value="1"/>
</dbReference>
<dbReference type="Gene3D" id="2.60.40.10">
    <property type="entry name" value="Immunoglobulins"/>
    <property type="match status" value="3"/>
</dbReference>
<dbReference type="Gene3D" id="2.60.120.260">
    <property type="entry name" value="Galactose-binding domain-like"/>
    <property type="match status" value="1"/>
</dbReference>
<protein>
    <submittedName>
        <fullName evidence="9">Glycoside hydrolase family 2 protein</fullName>
    </submittedName>
</protein>